<sequence>MMALIADWFKTLHEQTNWNFSVFYNAWEARKYFTGLTIATELTVWSLIGSMLIGFICIFLKQSSLRPLRWLVTSYVELFRNTPGLAQLYFLFFGIGSYFHLSTYGPNGELPLVSPFQFVVIALSLQYGAFVTEILRAGIEAVPRSTLEAAESLGYDRTKAMIHIVLPLAFRTSLPALGNNMAQIVKSTALAYAIAVPEALYVAHEIWTEHFNVVEMMNVVLLSYLGLMGVFTLLVKLLEHWLKVPGLGR</sequence>
<evidence type="ECO:0000256" key="10">
    <source>
        <dbReference type="ARBA" id="ARBA00023136"/>
    </source>
</evidence>
<evidence type="ECO:0000256" key="3">
    <source>
        <dbReference type="ARBA" id="ARBA00010072"/>
    </source>
</evidence>
<comment type="similarity">
    <text evidence="3">Belongs to the binding-protein-dependent transport system permease family. HisMQ subfamily.</text>
</comment>
<dbReference type="OrthoDB" id="9808674at2"/>
<gene>
    <name evidence="13" type="ORF">BN1221_01873c</name>
</gene>
<evidence type="ECO:0000259" key="12">
    <source>
        <dbReference type="PROSITE" id="PS50928"/>
    </source>
</evidence>
<dbReference type="PANTHER" id="PTHR30614:SF20">
    <property type="entry name" value="GLUTAMINE TRANSPORT SYSTEM PERMEASE PROTEIN GLNP"/>
    <property type="match status" value="1"/>
</dbReference>
<dbReference type="SUPFAM" id="SSF161098">
    <property type="entry name" value="MetI-like"/>
    <property type="match status" value="1"/>
</dbReference>
<dbReference type="InterPro" id="IPR043429">
    <property type="entry name" value="ArtM/GltK/GlnP/TcyL/YhdX-like"/>
</dbReference>
<evidence type="ECO:0000256" key="8">
    <source>
        <dbReference type="ARBA" id="ARBA00022970"/>
    </source>
</evidence>
<dbReference type="NCBIfam" id="TIGR01726">
    <property type="entry name" value="HEQRo_perm_3TM"/>
    <property type="match status" value="1"/>
</dbReference>
<keyword evidence="7 11" id="KW-0812">Transmembrane</keyword>
<organism evidence="13 14">
    <name type="scientific">Brenneria goodwinii</name>
    <dbReference type="NCBI Taxonomy" id="1109412"/>
    <lineage>
        <taxon>Bacteria</taxon>
        <taxon>Pseudomonadati</taxon>
        <taxon>Pseudomonadota</taxon>
        <taxon>Gammaproteobacteria</taxon>
        <taxon>Enterobacterales</taxon>
        <taxon>Pectobacteriaceae</taxon>
        <taxon>Brenneria</taxon>
    </lineage>
</organism>
<reference evidence="14" key="1">
    <citation type="submission" date="2015-01" db="EMBL/GenBank/DDBJ databases">
        <authorList>
            <person name="Paterson Steve"/>
        </authorList>
    </citation>
    <scope>NUCLEOTIDE SEQUENCE [LARGE SCALE GENOMIC DNA]</scope>
    <source>
        <strain evidence="14">OBR1</strain>
    </source>
</reference>
<evidence type="ECO:0000256" key="5">
    <source>
        <dbReference type="ARBA" id="ARBA00022475"/>
    </source>
</evidence>
<evidence type="ECO:0000256" key="9">
    <source>
        <dbReference type="ARBA" id="ARBA00022989"/>
    </source>
</evidence>
<dbReference type="AlphaFoldDB" id="A0A0G4JU65"/>
<keyword evidence="6" id="KW-0997">Cell inner membrane</keyword>
<dbReference type="Pfam" id="PF00528">
    <property type="entry name" value="BPD_transp_1"/>
    <property type="match status" value="1"/>
</dbReference>
<feature type="domain" description="ABC transmembrane type-1" evidence="12">
    <location>
        <begin position="36"/>
        <end position="232"/>
    </location>
</feature>
<dbReference type="CDD" id="cd06261">
    <property type="entry name" value="TM_PBP2"/>
    <property type="match status" value="1"/>
</dbReference>
<evidence type="ECO:0000313" key="13">
    <source>
        <dbReference type="EMBL" id="CPR16065.1"/>
    </source>
</evidence>
<keyword evidence="4 11" id="KW-0813">Transport</keyword>
<keyword evidence="10 11" id="KW-0472">Membrane</keyword>
<protein>
    <submittedName>
        <fullName evidence="13">Amino acid ABC transporter, permease protein</fullName>
    </submittedName>
</protein>
<dbReference type="STRING" id="1109412.BN1221_01873c"/>
<evidence type="ECO:0000256" key="7">
    <source>
        <dbReference type="ARBA" id="ARBA00022692"/>
    </source>
</evidence>
<feature type="transmembrane region" description="Helical" evidence="11">
    <location>
        <begin position="219"/>
        <end position="238"/>
    </location>
</feature>
<dbReference type="InterPro" id="IPR000515">
    <property type="entry name" value="MetI-like"/>
</dbReference>
<dbReference type="InterPro" id="IPR010065">
    <property type="entry name" value="AA_ABC_transptr_permease_3TM"/>
</dbReference>
<evidence type="ECO:0000256" key="11">
    <source>
        <dbReference type="RuleBase" id="RU363032"/>
    </source>
</evidence>
<comment type="function">
    <text evidence="1">Part of the binding-protein-dependent transport system for glutamine; probably responsible for the translocation of the substrate across the membrane.</text>
</comment>
<proteinExistence type="inferred from homology"/>
<dbReference type="GO" id="GO:0022857">
    <property type="term" value="F:transmembrane transporter activity"/>
    <property type="evidence" value="ECO:0007669"/>
    <property type="project" value="InterPro"/>
</dbReference>
<evidence type="ECO:0000256" key="2">
    <source>
        <dbReference type="ARBA" id="ARBA00004429"/>
    </source>
</evidence>
<name>A0A0G4JU65_9GAMM</name>
<comment type="subcellular location">
    <subcellularLocation>
        <location evidence="2">Cell inner membrane</location>
        <topology evidence="2">Multi-pass membrane protein</topology>
    </subcellularLocation>
    <subcellularLocation>
        <location evidence="11">Cell membrane</location>
        <topology evidence="11">Multi-pass membrane protein</topology>
    </subcellularLocation>
</comment>
<dbReference type="GO" id="GO:0043190">
    <property type="term" value="C:ATP-binding cassette (ABC) transporter complex"/>
    <property type="evidence" value="ECO:0007669"/>
    <property type="project" value="InterPro"/>
</dbReference>
<keyword evidence="8" id="KW-0029">Amino-acid transport</keyword>
<evidence type="ECO:0000256" key="6">
    <source>
        <dbReference type="ARBA" id="ARBA00022519"/>
    </source>
</evidence>
<dbReference type="EMBL" id="CGIG01000001">
    <property type="protein sequence ID" value="CPR16065.1"/>
    <property type="molecule type" value="Genomic_DNA"/>
</dbReference>
<evidence type="ECO:0000256" key="4">
    <source>
        <dbReference type="ARBA" id="ARBA00022448"/>
    </source>
</evidence>
<feature type="transmembrane region" description="Helical" evidence="11">
    <location>
        <begin position="116"/>
        <end position="139"/>
    </location>
</feature>
<keyword evidence="5" id="KW-1003">Cell membrane</keyword>
<keyword evidence="14" id="KW-1185">Reference proteome</keyword>
<evidence type="ECO:0000313" key="14">
    <source>
        <dbReference type="Proteomes" id="UP000044377"/>
    </source>
</evidence>
<dbReference type="Proteomes" id="UP000044377">
    <property type="component" value="Unassembled WGS sequence"/>
</dbReference>
<feature type="transmembrane region" description="Helical" evidence="11">
    <location>
        <begin position="42"/>
        <end position="60"/>
    </location>
</feature>
<feature type="transmembrane region" description="Helical" evidence="11">
    <location>
        <begin position="81"/>
        <end position="101"/>
    </location>
</feature>
<evidence type="ECO:0000256" key="1">
    <source>
        <dbReference type="ARBA" id="ARBA00003159"/>
    </source>
</evidence>
<dbReference type="PANTHER" id="PTHR30614">
    <property type="entry name" value="MEMBRANE COMPONENT OF AMINO ACID ABC TRANSPORTER"/>
    <property type="match status" value="1"/>
</dbReference>
<dbReference type="PROSITE" id="PS50928">
    <property type="entry name" value="ABC_TM1"/>
    <property type="match status" value="1"/>
</dbReference>
<dbReference type="GO" id="GO:0006865">
    <property type="term" value="P:amino acid transport"/>
    <property type="evidence" value="ECO:0007669"/>
    <property type="project" value="UniProtKB-KW"/>
</dbReference>
<dbReference type="Gene3D" id="1.10.3720.10">
    <property type="entry name" value="MetI-like"/>
    <property type="match status" value="1"/>
</dbReference>
<dbReference type="InterPro" id="IPR035906">
    <property type="entry name" value="MetI-like_sf"/>
</dbReference>
<accession>A0A0G4JU65</accession>
<dbReference type="RefSeq" id="WP_048637073.1">
    <property type="nucleotide sequence ID" value="NZ_CGIG01000001.1"/>
</dbReference>
<keyword evidence="9 11" id="KW-1133">Transmembrane helix</keyword>